<dbReference type="InterPro" id="IPR039568">
    <property type="entry name" value="Peptidase_MA-like_dom"/>
</dbReference>
<reference evidence="4" key="3">
    <citation type="journal article" date="2011" name="PLoS ONE">
        <title>Genome sequence of a mesophilic hydrogenotrophic methanogen Methanocella paludicola, the first cultivated representative of the order Methanocellales.</title>
        <authorList>
            <person name="Sakai S."/>
            <person name="Takaki Y."/>
            <person name="Shimamura S."/>
            <person name="Sekine M."/>
            <person name="Tajima T."/>
            <person name="Kosugi H."/>
            <person name="Ichikawa N."/>
            <person name="Tasumi E."/>
            <person name="Hiraki A.T."/>
            <person name="Shimizu A."/>
            <person name="Kato Y."/>
            <person name="Nishiko R."/>
            <person name="Mori K."/>
            <person name="Fujita N."/>
            <person name="Imachi H."/>
            <person name="Takai K."/>
        </authorList>
    </citation>
    <scope>NUCLEOTIDE SEQUENCE [LARGE SCALE GENOMIC DNA]</scope>
    <source>
        <strain evidence="4">DSM 17711 / JCM 13418 / NBRC 101707 / SANAE</strain>
    </source>
</reference>
<name>D1Z157_METPS</name>
<dbReference type="OrthoDB" id="382615at2157"/>
<dbReference type="KEGG" id="mpd:MCP_2357"/>
<dbReference type="SUPFAM" id="SSF49452">
    <property type="entry name" value="Starch-binding domain-like"/>
    <property type="match status" value="1"/>
</dbReference>
<dbReference type="EMBL" id="AP011532">
    <property type="protein sequence ID" value="BAI62429.1"/>
    <property type="molecule type" value="Genomic_DNA"/>
</dbReference>
<dbReference type="InterPro" id="IPR013784">
    <property type="entry name" value="Carb-bd-like_fold"/>
</dbReference>
<evidence type="ECO:0000313" key="4">
    <source>
        <dbReference type="Proteomes" id="UP000001882"/>
    </source>
</evidence>
<evidence type="ECO:0000256" key="1">
    <source>
        <dbReference type="SAM" id="Phobius"/>
    </source>
</evidence>
<dbReference type="RefSeq" id="WP_012901103.1">
    <property type="nucleotide sequence ID" value="NC_013665.1"/>
</dbReference>
<reference evidence="3 4" key="1">
    <citation type="journal article" date="2007" name="Appl. Environ. Microbiol.">
        <title>Isolation of key methanogens for global methane emission from rice paddy fields: a novel isolate affiliated with the clone cluster rice cluster I.</title>
        <authorList>
            <person name="Sakai S."/>
            <person name="Imachi H."/>
            <person name="Sekiguchi Y."/>
            <person name="Ohashi A."/>
            <person name="Harada H."/>
            <person name="Kamagata Y."/>
        </authorList>
    </citation>
    <scope>NUCLEOTIDE SEQUENCE [LARGE SCALE GENOMIC DNA]</scope>
    <source>
        <strain evidence="4">DSM 17711 / JCM 13418 / NBRC 101707 / SANAE</strain>
    </source>
</reference>
<evidence type="ECO:0000313" key="3">
    <source>
        <dbReference type="EMBL" id="BAI62429.1"/>
    </source>
</evidence>
<proteinExistence type="predicted"/>
<sequence length="420" mass="46453">MRSLPSGLCIISLTIFILVSASVPGTTASSQYTPMPPGDFELYRSDHFDIYYDSTRITDLSTVIVAANNAYANVTAFYGDFEYRNRIILAASHSQYTSILYNYLTNDNITDNNVADSWGDAESGTIVIESPEQLSNFEAVLTHQFSHIAMRTELISNKYDMPRWFSEGLAIYISGDISDRGKSMVEDACREGKMMTVAQVETVLSGTGDSAGQSESEMAYAQSGMLMQYIVDKYGEDNVRYIMQDYATTGDLEKAFTKRLGYSPEGINADWQVNLKGELSARDGAVTSERVYGYVKDASGLPLGNETLVFTCMRNDSAVLGKPYTAKTNTSGYYSVNLTYGLFTVYLDHEGYVTVNNTLTIDKGQLRFYNIILTKSEPPATQNMLSGSGMADDTVVYAVLGIVNVLAVLLIVLIFWRTRK</sequence>
<keyword evidence="1" id="KW-0472">Membrane</keyword>
<dbReference type="InParanoid" id="D1Z157"/>
<reference evidence="3 4" key="2">
    <citation type="journal article" date="2008" name="Int. J. Syst. Evol. Microbiol.">
        <title>Methanocella paludicola gen. nov., sp. nov., a methane-producing archaeon, the first isolate of the lineage 'Rice Cluster I', and proposal of the new archaeal order Methanocellales ord. nov.</title>
        <authorList>
            <person name="Sakai S."/>
            <person name="Imachi H."/>
            <person name="Hanada S."/>
            <person name="Ohashi A."/>
            <person name="Harada H."/>
            <person name="Kamagata Y."/>
        </authorList>
    </citation>
    <scope>NUCLEOTIDE SEQUENCE [LARGE SCALE GENOMIC DNA]</scope>
    <source>
        <strain evidence="4">DSM 17711 / JCM 13418 / NBRC 101707 / SANAE</strain>
    </source>
</reference>
<dbReference type="Pfam" id="PF13485">
    <property type="entry name" value="Peptidase_MA_2"/>
    <property type="match status" value="1"/>
</dbReference>
<dbReference type="AlphaFoldDB" id="D1Z157"/>
<feature type="domain" description="Peptidase MA-like" evidence="2">
    <location>
        <begin position="126"/>
        <end position="276"/>
    </location>
</feature>
<accession>D1Z157</accession>
<dbReference type="Gene3D" id="2.60.40.1120">
    <property type="entry name" value="Carboxypeptidase-like, regulatory domain"/>
    <property type="match status" value="1"/>
</dbReference>
<evidence type="ECO:0000259" key="2">
    <source>
        <dbReference type="Pfam" id="PF13485"/>
    </source>
</evidence>
<dbReference type="Proteomes" id="UP000001882">
    <property type="component" value="Chromosome"/>
</dbReference>
<protein>
    <recommendedName>
        <fullName evidence="2">Peptidase MA-like domain-containing protein</fullName>
    </recommendedName>
</protein>
<dbReference type="GeneID" id="8682688"/>
<feature type="transmembrane region" description="Helical" evidence="1">
    <location>
        <begin position="395"/>
        <end position="416"/>
    </location>
</feature>
<keyword evidence="4" id="KW-1185">Reference proteome</keyword>
<gene>
    <name evidence="3" type="ordered locus">MCP_2357</name>
</gene>
<dbReference type="eggNOG" id="arCOG11112">
    <property type="taxonomic scope" value="Archaea"/>
</dbReference>
<dbReference type="GO" id="GO:0030246">
    <property type="term" value="F:carbohydrate binding"/>
    <property type="evidence" value="ECO:0007669"/>
    <property type="project" value="InterPro"/>
</dbReference>
<keyword evidence="1" id="KW-0812">Transmembrane</keyword>
<keyword evidence="1" id="KW-1133">Transmembrane helix</keyword>
<organism evidence="3 4">
    <name type="scientific">Methanocella paludicola (strain DSM 17711 / JCM 13418 / NBRC 101707 / SANAE)</name>
    <dbReference type="NCBI Taxonomy" id="304371"/>
    <lineage>
        <taxon>Archaea</taxon>
        <taxon>Methanobacteriati</taxon>
        <taxon>Methanobacteriota</taxon>
        <taxon>Stenosarchaea group</taxon>
        <taxon>Methanomicrobia</taxon>
        <taxon>Methanocellales</taxon>
        <taxon>Methanocellaceae</taxon>
        <taxon>Methanocella</taxon>
    </lineage>
</organism>